<protein>
    <submittedName>
        <fullName evidence="3">Uncharacterized protein</fullName>
    </submittedName>
</protein>
<evidence type="ECO:0000256" key="2">
    <source>
        <dbReference type="ARBA" id="ARBA00023043"/>
    </source>
</evidence>
<keyword evidence="2" id="KW-0040">ANK repeat</keyword>
<dbReference type="InterPro" id="IPR036770">
    <property type="entry name" value="Ankyrin_rpt-contain_sf"/>
</dbReference>
<dbReference type="Pfam" id="PF00023">
    <property type="entry name" value="Ank"/>
    <property type="match status" value="1"/>
</dbReference>
<dbReference type="PROSITE" id="PS50297">
    <property type="entry name" value="ANK_REP_REGION"/>
    <property type="match status" value="1"/>
</dbReference>
<dbReference type="InterPro" id="IPR002110">
    <property type="entry name" value="Ankyrin_rpt"/>
</dbReference>
<proteinExistence type="predicted"/>
<dbReference type="PANTHER" id="PTHR23206:SF8">
    <property type="entry name" value="ANKYRIN REPEAT AND KH DOMAIN-CONTAINING 1"/>
    <property type="match status" value="1"/>
</dbReference>
<accession>A0A6C0EB60</accession>
<dbReference type="SMART" id="SM00248">
    <property type="entry name" value="ANK"/>
    <property type="match status" value="5"/>
</dbReference>
<name>A0A6C0EB60_9ZZZZ</name>
<dbReference type="InterPro" id="IPR051631">
    <property type="entry name" value="Ankyrin-KH/SAM_domain"/>
</dbReference>
<dbReference type="SUPFAM" id="SSF48403">
    <property type="entry name" value="Ankyrin repeat"/>
    <property type="match status" value="1"/>
</dbReference>
<organism evidence="3">
    <name type="scientific">viral metagenome</name>
    <dbReference type="NCBI Taxonomy" id="1070528"/>
    <lineage>
        <taxon>unclassified sequences</taxon>
        <taxon>metagenomes</taxon>
        <taxon>organismal metagenomes</taxon>
    </lineage>
</organism>
<sequence>MDNLFIEKVTNNNFAWVNENIDYHELKKETLNGLMVYAINENNKLLVLKLLDKIDITEIELSKNSNIIMMACAKGRDDIIQMLLDNPRYKEKVYKLALAKTVDGSTPLMMACAKCNIQTIKMMLKIPHMKTLIDESSDDGFTALMFACTRDSKIVKLLLSYKLNLNKQNLRGTTALIIAVCAKKADIVRLLVKHGADIEVRDMAGYNAMYYAKYCVKTKNVEIEQILLRRNKCINWITRKIYTLKMT</sequence>
<evidence type="ECO:0000256" key="1">
    <source>
        <dbReference type="ARBA" id="ARBA00022737"/>
    </source>
</evidence>
<dbReference type="Pfam" id="PF12796">
    <property type="entry name" value="Ank_2"/>
    <property type="match status" value="1"/>
</dbReference>
<dbReference type="PROSITE" id="PS50088">
    <property type="entry name" value="ANK_REPEAT"/>
    <property type="match status" value="1"/>
</dbReference>
<dbReference type="AlphaFoldDB" id="A0A6C0EB60"/>
<reference evidence="3" key="1">
    <citation type="journal article" date="2020" name="Nature">
        <title>Giant virus diversity and host interactions through global metagenomics.</title>
        <authorList>
            <person name="Schulz F."/>
            <person name="Roux S."/>
            <person name="Paez-Espino D."/>
            <person name="Jungbluth S."/>
            <person name="Walsh D.A."/>
            <person name="Denef V.J."/>
            <person name="McMahon K.D."/>
            <person name="Konstantinidis K.T."/>
            <person name="Eloe-Fadrosh E.A."/>
            <person name="Kyrpides N.C."/>
            <person name="Woyke T."/>
        </authorList>
    </citation>
    <scope>NUCLEOTIDE SEQUENCE</scope>
    <source>
        <strain evidence="3">GVMAG-M-3300023179-27</strain>
    </source>
</reference>
<evidence type="ECO:0000313" key="3">
    <source>
        <dbReference type="EMBL" id="QHT26376.1"/>
    </source>
</evidence>
<keyword evidence="1" id="KW-0677">Repeat</keyword>
<dbReference type="Gene3D" id="1.25.40.20">
    <property type="entry name" value="Ankyrin repeat-containing domain"/>
    <property type="match status" value="2"/>
</dbReference>
<dbReference type="PANTHER" id="PTHR23206">
    <property type="entry name" value="MASK PROTEIN"/>
    <property type="match status" value="1"/>
</dbReference>
<dbReference type="PRINTS" id="PR01415">
    <property type="entry name" value="ANKYRIN"/>
</dbReference>
<dbReference type="EMBL" id="MN739786">
    <property type="protein sequence ID" value="QHT26376.1"/>
    <property type="molecule type" value="Genomic_DNA"/>
</dbReference>